<gene>
    <name evidence="2" type="ORF">EZJ43_00430</name>
</gene>
<sequence>MEIEGILKQIDEIEIKLNNAYESKNIAPFITYFDDDLKYTDADGSKLNKVAFIDQTKKVFENARSIVSEYYRVKSSLNEDVFTERIARKYKLNNKNFFLFTKKQTIQIEEIYHWKKNTDGWKIVAIEVVLEEKY</sequence>
<name>A0A4R5MP45_9SPHI</name>
<dbReference type="OrthoDB" id="764870at2"/>
<evidence type="ECO:0000313" key="2">
    <source>
        <dbReference type="EMBL" id="TDG37597.1"/>
    </source>
</evidence>
<evidence type="ECO:0000313" key="3">
    <source>
        <dbReference type="Proteomes" id="UP000295668"/>
    </source>
</evidence>
<comment type="caution">
    <text evidence="2">The sequence shown here is derived from an EMBL/GenBank/DDBJ whole genome shotgun (WGS) entry which is preliminary data.</text>
</comment>
<dbReference type="Gene3D" id="3.10.450.50">
    <property type="match status" value="1"/>
</dbReference>
<dbReference type="EMBL" id="SJCY01000001">
    <property type="protein sequence ID" value="TDG37597.1"/>
    <property type="molecule type" value="Genomic_DNA"/>
</dbReference>
<feature type="domain" description="DUF4440" evidence="1">
    <location>
        <begin position="10"/>
        <end position="123"/>
    </location>
</feature>
<dbReference type="Pfam" id="PF14534">
    <property type="entry name" value="DUF4440"/>
    <property type="match status" value="1"/>
</dbReference>
<keyword evidence="3" id="KW-1185">Reference proteome</keyword>
<protein>
    <submittedName>
        <fullName evidence="2">Nuclear transport factor 2 family protein</fullName>
    </submittedName>
</protein>
<reference evidence="2 3" key="1">
    <citation type="submission" date="2019-02" db="EMBL/GenBank/DDBJ databases">
        <title>Pedobacter sp. nov., a novel speices isolated from soil of pinguins habitat in Antarcitica.</title>
        <authorList>
            <person name="He R.-H."/>
        </authorList>
    </citation>
    <scope>NUCLEOTIDE SEQUENCE [LARGE SCALE GENOMIC DNA]</scope>
    <source>
        <strain evidence="2 3">E01020</strain>
    </source>
</reference>
<organism evidence="2 3">
    <name type="scientific">Pedobacter changchengzhani</name>
    <dbReference type="NCBI Taxonomy" id="2529274"/>
    <lineage>
        <taxon>Bacteria</taxon>
        <taxon>Pseudomonadati</taxon>
        <taxon>Bacteroidota</taxon>
        <taxon>Sphingobacteriia</taxon>
        <taxon>Sphingobacteriales</taxon>
        <taxon>Sphingobacteriaceae</taxon>
        <taxon>Pedobacter</taxon>
    </lineage>
</organism>
<dbReference type="AlphaFoldDB" id="A0A4R5MP45"/>
<dbReference type="InterPro" id="IPR032710">
    <property type="entry name" value="NTF2-like_dom_sf"/>
</dbReference>
<dbReference type="SUPFAM" id="SSF54427">
    <property type="entry name" value="NTF2-like"/>
    <property type="match status" value="1"/>
</dbReference>
<dbReference type="Proteomes" id="UP000295668">
    <property type="component" value="Unassembled WGS sequence"/>
</dbReference>
<accession>A0A4R5MP45</accession>
<dbReference type="InterPro" id="IPR027843">
    <property type="entry name" value="DUF4440"/>
</dbReference>
<evidence type="ECO:0000259" key="1">
    <source>
        <dbReference type="Pfam" id="PF14534"/>
    </source>
</evidence>
<proteinExistence type="predicted"/>
<dbReference type="RefSeq" id="WP_133260686.1">
    <property type="nucleotide sequence ID" value="NZ_SJCY01000001.1"/>
</dbReference>